<dbReference type="SUPFAM" id="SSF52540">
    <property type="entry name" value="P-loop containing nucleoside triphosphate hydrolases"/>
    <property type="match status" value="1"/>
</dbReference>
<dbReference type="InterPro" id="IPR027417">
    <property type="entry name" value="P-loop_NTPase"/>
</dbReference>
<dbReference type="SUPFAM" id="SSF117289">
    <property type="entry name" value="Nucleoporin domain"/>
    <property type="match status" value="1"/>
</dbReference>
<dbReference type="PANTHER" id="PTHR10039">
    <property type="entry name" value="AMELOGENIN"/>
    <property type="match status" value="1"/>
</dbReference>
<gene>
    <name evidence="4" type="ORF">F5878DRAFT_706313</name>
</gene>
<dbReference type="SUPFAM" id="SSF50978">
    <property type="entry name" value="WD40 repeat-like"/>
    <property type="match status" value="1"/>
</dbReference>
<dbReference type="InterPro" id="IPR007111">
    <property type="entry name" value="NACHT_NTPase"/>
</dbReference>
<dbReference type="CDD" id="cd21037">
    <property type="entry name" value="MLKL_NTD"/>
    <property type="match status" value="1"/>
</dbReference>
<feature type="domain" description="NACHT" evidence="3">
    <location>
        <begin position="269"/>
        <end position="415"/>
    </location>
</feature>
<dbReference type="Gene3D" id="3.40.50.300">
    <property type="entry name" value="P-loop containing nucleotide triphosphate hydrolases"/>
    <property type="match status" value="1"/>
</dbReference>
<dbReference type="Pfam" id="PF24883">
    <property type="entry name" value="NPHP3_N"/>
    <property type="match status" value="1"/>
</dbReference>
<dbReference type="InterPro" id="IPR015943">
    <property type="entry name" value="WD40/YVTN_repeat-like_dom_sf"/>
</dbReference>
<dbReference type="InterPro" id="IPR056884">
    <property type="entry name" value="NPHP3-like_N"/>
</dbReference>
<protein>
    <recommendedName>
        <fullName evidence="3">NACHT domain-containing protein</fullName>
    </recommendedName>
</protein>
<proteinExistence type="predicted"/>
<dbReference type="PROSITE" id="PS50837">
    <property type="entry name" value="NACHT"/>
    <property type="match status" value="1"/>
</dbReference>
<dbReference type="InterPro" id="IPR036322">
    <property type="entry name" value="WD40_repeat_dom_sf"/>
</dbReference>
<dbReference type="InterPro" id="IPR059179">
    <property type="entry name" value="MLKL-like_MCAfunc"/>
</dbReference>
<evidence type="ECO:0000313" key="4">
    <source>
        <dbReference type="EMBL" id="KAJ3844245.1"/>
    </source>
</evidence>
<keyword evidence="1" id="KW-0677">Repeat</keyword>
<dbReference type="Gene3D" id="2.130.10.10">
    <property type="entry name" value="YVTN repeat-like/Quinoprotein amine dehydrogenase"/>
    <property type="match status" value="2"/>
</dbReference>
<accession>A0AA38UK24</accession>
<evidence type="ECO:0000256" key="1">
    <source>
        <dbReference type="ARBA" id="ARBA00022737"/>
    </source>
</evidence>
<dbReference type="Pfam" id="PF00400">
    <property type="entry name" value="WD40"/>
    <property type="match status" value="1"/>
</dbReference>
<sequence>MVFFGQRFRSLLRNISLWRKPVALSRCPTEESVDNNHVSNSHPQQHSPLPSPKSQKITETCLESGKILLKVLDSVADYVPFVGLAAVVNATLGLIEQYEKLKQNDVDIEGLHSRIRDLRGFIETVKDTSHIPDSLIESLGKLGIEEIVDDINTTTETFKPSWWTKYLFANGNSKVIAELAGKINNLFDDINNLLRCAIMEVTADSNQQINTVIAPLVTNHRRQGVQDKLIKAPNALPDSFGRKACLPGTRRHILRRITRWITEGEETQQIFCLTGESGSGKTAIAVSISSERGSELKANNTRVAGFFCSSTFDDASNSTFIFPTLAGQLAQSDGAIYTVLEPLLGQQDPTHGSGKTQFKNLLIDPLENVTGKTLLVIDGLDECKDLKATLEVVETLLMNISKIPSLKVLFCCRSNTPIVEKIRSANPHYLSLDDVELPQLRHDLCLVLKSQLESVKDFTPSNISSLFDVINNSSCSFFVALAACEELSLSNPPDQLVNTFKKLLSRGMNSIYESLMKRAFSNVDPIHQDLSNKHPERPYFAALVIVAFGKNSLELPGISELLEIPIDQLRAFLNGFPDYILSIDREMVFIRLSTFQEYLESAGRVQSTESSLFDSIHVYITQRLFCYMNRSLHRHISGANGSCRRASGPLKHKSTITPTSTYACRYWHAHLTRIDASETCEGLQPLFCQLRAFFQKHLLHWLEVLIAIGDRELIPENLTQLLDWILKAPCHPTADTLSSLESIIRDAHTSFSLVERALESSPHQVYHSFLLPWTPSSKRLADLYRHVETSITVTEVSCHRRQLLAMNSDGNNIEEPLTIKFSYDAHHVVVVKKHCILVGESDGDTSTNELKIFLEETESQTYIDASFVGRNLLLVTTLSSLGYAEVHLWNVVSKTIERPLLQQYQANTSKLLPVVVFLPTKRKSPSMVALLTSSRVIVWDVQTWKEQLSIQCREDQPRLLALSPHHILIGLRLRGFPDRTHAAHIDFAGAPCCASFSPDGSTLAVAGHTDISLYRKILGNKSSTIYPTSNFSTTYPITSLVLSPKGSYLVAMGNSNLWAWKTWKGDLVQPFIRLKNKEKQTVSSVVFSGNGRYLHCAHVCPGSETALFDMRLMEEPISVQMPVTALAMSCNGKIATGSSNGAVAIWNSNMTSVLRYWKRERHRGPVMSIVFSPDGRFIASVSPERVYIRATDSDLGSDEVAQRIMQSQESLLDVKRQYLSPCAFSGDASLFVCAVETEPRSTFAQIWKLAARKLKFLGEFKLALGEVSIQSISLSQTGTLLAISDNENTLAVYTLTYNDTSIHAELNTLRKCVLERPVQLRLRFTTDDKYVLTSAGAFDVKKKLELDESVPLADAYLQDGWVVDSEGQQRCWLPFGEDICDWASHGSMLTVCTRTLGNVILIAVRSLQ</sequence>
<reference evidence="4" key="1">
    <citation type="submission" date="2022-08" db="EMBL/GenBank/DDBJ databases">
        <authorList>
            <consortium name="DOE Joint Genome Institute"/>
            <person name="Min B."/>
            <person name="Riley R."/>
            <person name="Sierra-Patev S."/>
            <person name="Naranjo-Ortiz M."/>
            <person name="Looney B."/>
            <person name="Konkel Z."/>
            <person name="Slot J.C."/>
            <person name="Sakamoto Y."/>
            <person name="Steenwyk J.L."/>
            <person name="Rokas A."/>
            <person name="Carro J."/>
            <person name="Camarero S."/>
            <person name="Ferreira P."/>
            <person name="Molpeceres G."/>
            <person name="Ruiz-Duenas F.J."/>
            <person name="Serrano A."/>
            <person name="Henrissat B."/>
            <person name="Drula E."/>
            <person name="Hughes K.W."/>
            <person name="Mata J.L."/>
            <person name="Ishikawa N.K."/>
            <person name="Vargas-Isla R."/>
            <person name="Ushijima S."/>
            <person name="Smith C.A."/>
            <person name="Ahrendt S."/>
            <person name="Andreopoulos W."/>
            <person name="He G."/>
            <person name="Labutti K."/>
            <person name="Lipzen A."/>
            <person name="Ng V."/>
            <person name="Sandor L."/>
            <person name="Barry K."/>
            <person name="Martinez A.T."/>
            <person name="Xiao Y."/>
            <person name="Gibbons J.G."/>
            <person name="Terashima K."/>
            <person name="Hibbett D.S."/>
            <person name="Grigoriev I.V."/>
        </authorList>
    </citation>
    <scope>NUCLEOTIDE SEQUENCE</scope>
    <source>
        <strain evidence="4">TFB9207</strain>
    </source>
</reference>
<evidence type="ECO:0000259" key="3">
    <source>
        <dbReference type="PROSITE" id="PS50837"/>
    </source>
</evidence>
<organism evidence="4 5">
    <name type="scientific">Lentinula raphanica</name>
    <dbReference type="NCBI Taxonomy" id="153919"/>
    <lineage>
        <taxon>Eukaryota</taxon>
        <taxon>Fungi</taxon>
        <taxon>Dikarya</taxon>
        <taxon>Basidiomycota</taxon>
        <taxon>Agaricomycotina</taxon>
        <taxon>Agaricomycetes</taxon>
        <taxon>Agaricomycetidae</taxon>
        <taxon>Agaricales</taxon>
        <taxon>Marasmiineae</taxon>
        <taxon>Omphalotaceae</taxon>
        <taxon>Lentinula</taxon>
    </lineage>
</organism>
<dbReference type="EMBL" id="MU805957">
    <property type="protein sequence ID" value="KAJ3844245.1"/>
    <property type="molecule type" value="Genomic_DNA"/>
</dbReference>
<evidence type="ECO:0000256" key="2">
    <source>
        <dbReference type="SAM" id="MobiDB-lite"/>
    </source>
</evidence>
<dbReference type="Proteomes" id="UP001163846">
    <property type="component" value="Unassembled WGS sequence"/>
</dbReference>
<keyword evidence="5" id="KW-1185">Reference proteome</keyword>
<dbReference type="SMART" id="SM00320">
    <property type="entry name" value="WD40"/>
    <property type="match status" value="5"/>
</dbReference>
<feature type="region of interest" description="Disordered" evidence="2">
    <location>
        <begin position="31"/>
        <end position="55"/>
    </location>
</feature>
<name>A0AA38UK24_9AGAR</name>
<dbReference type="InterPro" id="IPR001680">
    <property type="entry name" value="WD40_rpt"/>
</dbReference>
<comment type="caution">
    <text evidence="4">The sequence shown here is derived from an EMBL/GenBank/DDBJ whole genome shotgun (WGS) entry which is preliminary data.</text>
</comment>
<evidence type="ECO:0000313" key="5">
    <source>
        <dbReference type="Proteomes" id="UP001163846"/>
    </source>
</evidence>
<feature type="compositionally biased region" description="Low complexity" evidence="2">
    <location>
        <begin position="41"/>
        <end position="55"/>
    </location>
</feature>
<dbReference type="PANTHER" id="PTHR10039:SF14">
    <property type="entry name" value="NACHT DOMAIN-CONTAINING PROTEIN"/>
    <property type="match status" value="1"/>
</dbReference>